<dbReference type="AlphaFoldDB" id="A0A2R5GZ36"/>
<organism evidence="11 12">
    <name type="scientific">Hondaea fermentalgiana</name>
    <dbReference type="NCBI Taxonomy" id="2315210"/>
    <lineage>
        <taxon>Eukaryota</taxon>
        <taxon>Sar</taxon>
        <taxon>Stramenopiles</taxon>
        <taxon>Bigyra</taxon>
        <taxon>Labyrinthulomycetes</taxon>
        <taxon>Thraustochytrida</taxon>
        <taxon>Thraustochytriidae</taxon>
        <taxon>Hondaea</taxon>
    </lineage>
</organism>
<dbReference type="PROSITE" id="PS51321">
    <property type="entry name" value="TFIIS_CENTRAL"/>
    <property type="match status" value="1"/>
</dbReference>
<dbReference type="GO" id="GO:0008270">
    <property type="term" value="F:zinc ion binding"/>
    <property type="evidence" value="ECO:0007669"/>
    <property type="project" value="UniProtKB-KW"/>
</dbReference>
<reference evidence="11 12" key="1">
    <citation type="submission" date="2017-12" db="EMBL/GenBank/DDBJ databases">
        <title>Sequencing, de novo assembly and annotation of complete genome of a new Thraustochytrid species, strain FCC1311.</title>
        <authorList>
            <person name="Sedici K."/>
            <person name="Godart F."/>
            <person name="Aiese Cigliano R."/>
            <person name="Sanseverino W."/>
            <person name="Barakat M."/>
            <person name="Ortet P."/>
            <person name="Marechal E."/>
            <person name="Cagnac O."/>
            <person name="Amato A."/>
        </authorList>
    </citation>
    <scope>NUCLEOTIDE SEQUENCE [LARGE SCALE GENOMIC DNA]</scope>
</reference>
<dbReference type="PROSITE" id="PS51319">
    <property type="entry name" value="TFIIS_N"/>
    <property type="match status" value="1"/>
</dbReference>
<keyword evidence="11" id="KW-0648">Protein biosynthesis</keyword>
<evidence type="ECO:0000256" key="4">
    <source>
        <dbReference type="ARBA" id="ARBA00023242"/>
    </source>
</evidence>
<name>A0A2R5GZ36_9STRA</name>
<dbReference type="GO" id="GO:0006351">
    <property type="term" value="P:DNA-templated transcription"/>
    <property type="evidence" value="ECO:0007669"/>
    <property type="project" value="InterPro"/>
</dbReference>
<keyword evidence="3" id="KW-0862">Zinc</keyword>
<comment type="caution">
    <text evidence="11">The sequence shown here is derived from an EMBL/GenBank/DDBJ whole genome shotgun (WGS) entry which is preliminary data.</text>
</comment>
<evidence type="ECO:0000256" key="3">
    <source>
        <dbReference type="ARBA" id="ARBA00022833"/>
    </source>
</evidence>
<accession>A0A2R5GZ36</accession>
<evidence type="ECO:0000313" key="11">
    <source>
        <dbReference type="EMBL" id="GBG34013.1"/>
    </source>
</evidence>
<gene>
    <name evidence="11" type="ORF">FCC1311_102362</name>
</gene>
<feature type="compositionally biased region" description="Basic and acidic residues" evidence="7">
    <location>
        <begin position="98"/>
        <end position="129"/>
    </location>
</feature>
<feature type="domain" description="TFIIS-type" evidence="8">
    <location>
        <begin position="274"/>
        <end position="314"/>
    </location>
</feature>
<dbReference type="InterPro" id="IPR036575">
    <property type="entry name" value="TFIIS_cen_dom_sf"/>
</dbReference>
<feature type="domain" description="TFIIS central" evidence="10">
    <location>
        <begin position="146"/>
        <end position="259"/>
    </location>
</feature>
<dbReference type="SUPFAM" id="SSF47676">
    <property type="entry name" value="Conserved domain common to transcription factors TFIIS, elongin A, CRSP70"/>
    <property type="match status" value="1"/>
</dbReference>
<dbReference type="Proteomes" id="UP000241890">
    <property type="component" value="Unassembled WGS sequence"/>
</dbReference>
<keyword evidence="12" id="KW-1185">Reference proteome</keyword>
<dbReference type="InterPro" id="IPR035100">
    <property type="entry name" value="TF_IIS-typ"/>
</dbReference>
<dbReference type="Gene3D" id="1.20.930.10">
    <property type="entry name" value="Conserved domain common to transcription factors TFIIS, elongin A, CRSP70"/>
    <property type="match status" value="1"/>
</dbReference>
<evidence type="ECO:0000259" key="9">
    <source>
        <dbReference type="PROSITE" id="PS51319"/>
    </source>
</evidence>
<feature type="domain" description="TFIIS N-terminal" evidence="9">
    <location>
        <begin position="11"/>
        <end position="84"/>
    </location>
</feature>
<keyword evidence="1" id="KW-0479">Metal-binding</keyword>
<dbReference type="GO" id="GO:0005634">
    <property type="term" value="C:nucleus"/>
    <property type="evidence" value="ECO:0007669"/>
    <property type="project" value="UniProtKB-SubCell"/>
</dbReference>
<dbReference type="PANTHER" id="PTHR11477:SF0">
    <property type="entry name" value="IP08861P-RELATED"/>
    <property type="match status" value="1"/>
</dbReference>
<evidence type="ECO:0000256" key="2">
    <source>
        <dbReference type="ARBA" id="ARBA00022771"/>
    </source>
</evidence>
<comment type="subcellular location">
    <subcellularLocation>
        <location evidence="6">Nucleus</location>
    </subcellularLocation>
</comment>
<protein>
    <submittedName>
        <fullName evidence="11">Transcription elongation factor A protein 1</fullName>
    </submittedName>
</protein>
<evidence type="ECO:0000256" key="5">
    <source>
        <dbReference type="PROSITE-ProRule" id="PRU00472"/>
    </source>
</evidence>
<dbReference type="OrthoDB" id="44867at2759"/>
<keyword evidence="4 6" id="KW-0539">Nucleus</keyword>
<feature type="region of interest" description="Disordered" evidence="7">
    <location>
        <begin position="84"/>
        <end position="143"/>
    </location>
</feature>
<keyword evidence="11" id="KW-0251">Elongation factor</keyword>
<evidence type="ECO:0000259" key="10">
    <source>
        <dbReference type="PROSITE" id="PS51321"/>
    </source>
</evidence>
<dbReference type="GO" id="GO:0003746">
    <property type="term" value="F:translation elongation factor activity"/>
    <property type="evidence" value="ECO:0007669"/>
    <property type="project" value="UniProtKB-KW"/>
</dbReference>
<evidence type="ECO:0000313" key="12">
    <source>
        <dbReference type="Proteomes" id="UP000241890"/>
    </source>
</evidence>
<evidence type="ECO:0000256" key="6">
    <source>
        <dbReference type="PROSITE-ProRule" id="PRU00649"/>
    </source>
</evidence>
<dbReference type="SMART" id="SM00440">
    <property type="entry name" value="ZnF_C2C2"/>
    <property type="match status" value="1"/>
</dbReference>
<dbReference type="GO" id="GO:0003676">
    <property type="term" value="F:nucleic acid binding"/>
    <property type="evidence" value="ECO:0007669"/>
    <property type="project" value="InterPro"/>
</dbReference>
<dbReference type="Gene3D" id="2.20.25.10">
    <property type="match status" value="1"/>
</dbReference>
<dbReference type="Pfam" id="PF08711">
    <property type="entry name" value="Med26"/>
    <property type="match status" value="1"/>
</dbReference>
<proteinExistence type="predicted"/>
<dbReference type="Pfam" id="PF01096">
    <property type="entry name" value="Zn_ribbon_TFIIS"/>
    <property type="match status" value="1"/>
</dbReference>
<dbReference type="SUPFAM" id="SSF46942">
    <property type="entry name" value="Elongation factor TFIIS domain 2"/>
    <property type="match status" value="1"/>
</dbReference>
<keyword evidence="2 5" id="KW-0863">Zinc-finger</keyword>
<dbReference type="InterPro" id="IPR017923">
    <property type="entry name" value="TFIIS_N"/>
</dbReference>
<dbReference type="PANTHER" id="PTHR11477">
    <property type="entry name" value="TRANSCRIPTION FACTOR S-II ZINC FINGER DOMAIN-CONTAINING PROTEIN"/>
    <property type="match status" value="1"/>
</dbReference>
<dbReference type="InterPro" id="IPR003618">
    <property type="entry name" value="TFIIS_cen_dom"/>
</dbReference>
<dbReference type="InterPro" id="IPR001222">
    <property type="entry name" value="Znf_TFIIS"/>
</dbReference>
<evidence type="ECO:0000256" key="1">
    <source>
        <dbReference type="ARBA" id="ARBA00022723"/>
    </source>
</evidence>
<dbReference type="EMBL" id="BEYU01000177">
    <property type="protein sequence ID" value="GBG34013.1"/>
    <property type="molecule type" value="Genomic_DNA"/>
</dbReference>
<sequence length="315" mass="34795">MGATARHTVEDLTRMRKELRKNEGDAQAVLRVFETLAETAVSREALKASGIGKTVAKLAKDPRKEISEKAKPILEKWKALAKLERSSSAGSIPAEDVGESKEDKASPGEDAAASKEDAGEDSAGEKEAPRPAGPGLAAISPPADSKRKKICDLIAKIFKEDEAVYGEDKARLAAVHVESSMCEVHGASTEPYKSMYRTLKANLGRFPQLRHDIIEGRLPTNELVRMSPEQMLPKEKKEEKDKEMQEVFQASQQDWLDKNREEIMKAAGVDVNGGLYTCSRCNSKKTTHYQKQTRSADEPMTVFVSCLSCGKRWRC</sequence>
<evidence type="ECO:0000256" key="7">
    <source>
        <dbReference type="SAM" id="MobiDB-lite"/>
    </source>
</evidence>
<dbReference type="Gene3D" id="1.10.472.30">
    <property type="entry name" value="Transcription elongation factor S-II, central domain"/>
    <property type="match status" value="1"/>
</dbReference>
<dbReference type="SMART" id="SM00510">
    <property type="entry name" value="TFS2M"/>
    <property type="match status" value="1"/>
</dbReference>
<dbReference type="PIRSF" id="PIRSF006704">
    <property type="entry name" value="TF_IIS"/>
    <property type="match status" value="1"/>
</dbReference>
<dbReference type="Pfam" id="PF07500">
    <property type="entry name" value="TFIIS_M"/>
    <property type="match status" value="1"/>
</dbReference>
<dbReference type="SUPFAM" id="SSF57783">
    <property type="entry name" value="Zinc beta-ribbon"/>
    <property type="match status" value="1"/>
</dbReference>
<dbReference type="InterPro" id="IPR035441">
    <property type="entry name" value="TFIIS/LEDGF_dom_sf"/>
</dbReference>
<evidence type="ECO:0000259" key="8">
    <source>
        <dbReference type="PROSITE" id="PS51133"/>
    </source>
</evidence>
<dbReference type="PROSITE" id="PS51133">
    <property type="entry name" value="ZF_TFIIS_2"/>
    <property type="match status" value="1"/>
</dbReference>
<dbReference type="InParanoid" id="A0A2R5GZ36"/>
<dbReference type="CDD" id="cd13749">
    <property type="entry name" value="Zn-ribbon_TFIIS"/>
    <property type="match status" value="1"/>
</dbReference>